<dbReference type="EC" id="2.1.1.199" evidence="7"/>
<evidence type="ECO:0000256" key="2">
    <source>
        <dbReference type="ARBA" id="ARBA00022490"/>
    </source>
</evidence>
<dbReference type="HAMAP" id="MF_01007">
    <property type="entry name" value="16SrRNA_methyltr_H"/>
    <property type="match status" value="1"/>
</dbReference>
<keyword evidence="4 7" id="KW-0489">Methyltransferase</keyword>
<dbReference type="GO" id="GO:0005737">
    <property type="term" value="C:cytoplasm"/>
    <property type="evidence" value="ECO:0007669"/>
    <property type="project" value="UniProtKB-SubCell"/>
</dbReference>
<dbReference type="GO" id="GO:0071424">
    <property type="term" value="F:rRNA (cytosine-N4-)-methyltransferase activity"/>
    <property type="evidence" value="ECO:0007669"/>
    <property type="project" value="UniProtKB-UniRule"/>
</dbReference>
<dbReference type="RefSeq" id="WP_015005169.1">
    <property type="nucleotide sequence ID" value="NZ_JBLIAD010000001.1"/>
</dbReference>
<name>A0AB33YYF8_9GAMM</name>
<keyword evidence="6 7" id="KW-0949">S-adenosyl-L-methionine</keyword>
<keyword evidence="2 7" id="KW-0963">Cytoplasm</keyword>
<dbReference type="SUPFAM" id="SSF81799">
    <property type="entry name" value="Putative methyltransferase TM0872, insert domain"/>
    <property type="match status" value="1"/>
</dbReference>
<accession>A0AB33YYF8</accession>
<sequence length="311" mass="34249">MSTGELHKPVLLDEAIEGLIRQTDGVYIDGTFGRGGHSGSILQVLSPQGRLLAIDKDMDAVNSPQAQALLKDERFELAHSSFAQMEQLAQERHWDGAVDGILLDLGVSSPQLDVAERGFSFMKDGPLDMRMDSTQGESAAQWLSHVEEGELVKVLRVYGEEKFARKIAAEIVLQRKETAIETTAQLAALIANVVKRREPGKHPATRSFQAIRIKINKELDDLEQALASSLSMLKQGGRLAVISFHSLEDRIVKRFIREQSRGEIVPRHLPMPLDAKKPVLKVVGKAIKASANEVAGNVRSRSAVLRIAEKL</sequence>
<evidence type="ECO:0000313" key="9">
    <source>
        <dbReference type="Proteomes" id="UP000015462"/>
    </source>
</evidence>
<dbReference type="FunFam" id="1.10.150.170:FF:000001">
    <property type="entry name" value="Ribosomal RNA small subunit methyltransferase H"/>
    <property type="match status" value="1"/>
</dbReference>
<dbReference type="SUPFAM" id="SSF53335">
    <property type="entry name" value="S-adenosyl-L-methionine-dependent methyltransferases"/>
    <property type="match status" value="1"/>
</dbReference>
<dbReference type="GO" id="GO:0070475">
    <property type="term" value="P:rRNA base methylation"/>
    <property type="evidence" value="ECO:0007669"/>
    <property type="project" value="UniProtKB-UniRule"/>
</dbReference>
<feature type="binding site" evidence="7">
    <location>
        <position position="55"/>
    </location>
    <ligand>
        <name>S-adenosyl-L-methionine</name>
        <dbReference type="ChEBI" id="CHEBI:59789"/>
    </ligand>
</feature>
<dbReference type="NCBIfam" id="TIGR00006">
    <property type="entry name" value="16S rRNA (cytosine(1402)-N(4))-methyltransferase RsmH"/>
    <property type="match status" value="1"/>
</dbReference>
<dbReference type="PANTHER" id="PTHR11265">
    <property type="entry name" value="S-ADENOSYL-METHYLTRANSFERASE MRAW"/>
    <property type="match status" value="1"/>
</dbReference>
<proteinExistence type="inferred from homology"/>
<evidence type="ECO:0000256" key="4">
    <source>
        <dbReference type="ARBA" id="ARBA00022603"/>
    </source>
</evidence>
<protein>
    <recommendedName>
        <fullName evidence="7">Ribosomal RNA small subunit methyltransferase H</fullName>
        <ecNumber evidence="7">2.1.1.199</ecNumber>
    </recommendedName>
    <alternativeName>
        <fullName evidence="7">16S rRNA m(4)C1402 methyltransferase</fullName>
    </alternativeName>
    <alternativeName>
        <fullName evidence="7">rRNA (cytosine-N(4)-)-methyltransferase RsmH</fullName>
    </alternativeName>
</protein>
<keyword evidence="9" id="KW-1185">Reference proteome</keyword>
<feature type="binding site" evidence="7">
    <location>
        <position position="82"/>
    </location>
    <ligand>
        <name>S-adenosyl-L-methionine</name>
        <dbReference type="ChEBI" id="CHEBI:59789"/>
    </ligand>
</feature>
<dbReference type="Proteomes" id="UP000015462">
    <property type="component" value="Unassembled WGS sequence"/>
</dbReference>
<dbReference type="PANTHER" id="PTHR11265:SF0">
    <property type="entry name" value="12S RRNA N4-METHYLCYTIDINE METHYLTRANSFERASE"/>
    <property type="match status" value="1"/>
</dbReference>
<evidence type="ECO:0000256" key="5">
    <source>
        <dbReference type="ARBA" id="ARBA00022679"/>
    </source>
</evidence>
<evidence type="ECO:0000256" key="6">
    <source>
        <dbReference type="ARBA" id="ARBA00022691"/>
    </source>
</evidence>
<evidence type="ECO:0000256" key="3">
    <source>
        <dbReference type="ARBA" id="ARBA00022552"/>
    </source>
</evidence>
<dbReference type="AlphaFoldDB" id="A0AB33YYF8"/>
<comment type="function">
    <text evidence="7">Specifically methylates the N4 position of cytidine in position 1402 (C1402) of 16S rRNA.</text>
</comment>
<evidence type="ECO:0000313" key="8">
    <source>
        <dbReference type="EMBL" id="EPD12245.1"/>
    </source>
</evidence>
<feature type="binding site" evidence="7">
    <location>
        <position position="111"/>
    </location>
    <ligand>
        <name>S-adenosyl-L-methionine</name>
        <dbReference type="ChEBI" id="CHEBI:59789"/>
    </ligand>
</feature>
<reference evidence="8 9" key="1">
    <citation type="journal article" date="2013" name="Genome Announc.">
        <title>Genome Sequence of the Pyrene- and Fluoranthene-Degrading Bacterium Cycloclasticus sp. Strain PY97M.</title>
        <authorList>
            <person name="Cui Z."/>
            <person name="Xu G."/>
            <person name="Li Q."/>
            <person name="Gao W."/>
            <person name="Zheng L."/>
        </authorList>
    </citation>
    <scope>NUCLEOTIDE SEQUENCE [LARGE SCALE GENOMIC DNA]</scope>
    <source>
        <strain evidence="8 9">PY97M</strain>
    </source>
</reference>
<evidence type="ECO:0000256" key="7">
    <source>
        <dbReference type="HAMAP-Rule" id="MF_01007"/>
    </source>
</evidence>
<dbReference type="Gene3D" id="1.10.150.170">
    <property type="entry name" value="Putative methyltransferase TM0872, insert domain"/>
    <property type="match status" value="1"/>
</dbReference>
<dbReference type="InterPro" id="IPR023397">
    <property type="entry name" value="SAM-dep_MeTrfase_MraW_recog"/>
</dbReference>
<comment type="caution">
    <text evidence="8">The sequence shown here is derived from an EMBL/GenBank/DDBJ whole genome shotgun (WGS) entry which is preliminary data.</text>
</comment>
<comment type="similarity">
    <text evidence="1 7">Belongs to the methyltransferase superfamily. RsmH family.</text>
</comment>
<gene>
    <name evidence="7" type="primary">rsmH</name>
    <name evidence="8" type="ORF">L196_10584</name>
</gene>
<dbReference type="EMBL" id="ASHL01000012">
    <property type="protein sequence ID" value="EPD12245.1"/>
    <property type="molecule type" value="Genomic_DNA"/>
</dbReference>
<comment type="catalytic activity">
    <reaction evidence="7">
        <text>cytidine(1402) in 16S rRNA + S-adenosyl-L-methionine = N(4)-methylcytidine(1402) in 16S rRNA + S-adenosyl-L-homocysteine + H(+)</text>
        <dbReference type="Rhea" id="RHEA:42928"/>
        <dbReference type="Rhea" id="RHEA-COMP:10286"/>
        <dbReference type="Rhea" id="RHEA-COMP:10287"/>
        <dbReference type="ChEBI" id="CHEBI:15378"/>
        <dbReference type="ChEBI" id="CHEBI:57856"/>
        <dbReference type="ChEBI" id="CHEBI:59789"/>
        <dbReference type="ChEBI" id="CHEBI:74506"/>
        <dbReference type="ChEBI" id="CHEBI:82748"/>
        <dbReference type="EC" id="2.1.1.199"/>
    </reaction>
</comment>
<dbReference type="PIRSF" id="PIRSF004486">
    <property type="entry name" value="MraW"/>
    <property type="match status" value="1"/>
</dbReference>
<feature type="binding site" evidence="7">
    <location>
        <begin position="35"/>
        <end position="37"/>
    </location>
    <ligand>
        <name>S-adenosyl-L-methionine</name>
        <dbReference type="ChEBI" id="CHEBI:59789"/>
    </ligand>
</feature>
<evidence type="ECO:0000256" key="1">
    <source>
        <dbReference type="ARBA" id="ARBA00010396"/>
    </source>
</evidence>
<dbReference type="Gene3D" id="3.40.50.150">
    <property type="entry name" value="Vaccinia Virus protein VP39"/>
    <property type="match status" value="1"/>
</dbReference>
<dbReference type="InterPro" id="IPR002903">
    <property type="entry name" value="RsmH"/>
</dbReference>
<dbReference type="InterPro" id="IPR029063">
    <property type="entry name" value="SAM-dependent_MTases_sf"/>
</dbReference>
<keyword evidence="3 7" id="KW-0698">rRNA processing</keyword>
<feature type="binding site" evidence="7">
    <location>
        <position position="104"/>
    </location>
    <ligand>
        <name>S-adenosyl-L-methionine</name>
        <dbReference type="ChEBI" id="CHEBI:59789"/>
    </ligand>
</feature>
<dbReference type="Pfam" id="PF01795">
    <property type="entry name" value="Methyltransf_5"/>
    <property type="match status" value="1"/>
</dbReference>
<comment type="subcellular location">
    <subcellularLocation>
        <location evidence="7">Cytoplasm</location>
    </subcellularLocation>
</comment>
<keyword evidence="5 7" id="KW-0808">Transferase</keyword>
<organism evidence="8 9">
    <name type="scientific">Cycloclasticus pugetii</name>
    <dbReference type="NCBI Taxonomy" id="34068"/>
    <lineage>
        <taxon>Bacteria</taxon>
        <taxon>Pseudomonadati</taxon>
        <taxon>Pseudomonadota</taxon>
        <taxon>Gammaproteobacteria</taxon>
        <taxon>Thiotrichales</taxon>
        <taxon>Piscirickettsiaceae</taxon>
        <taxon>Cycloclasticus</taxon>
    </lineage>
</organism>